<evidence type="ECO:0000256" key="1">
    <source>
        <dbReference type="SAM" id="MobiDB-lite"/>
    </source>
</evidence>
<accession>K0SRY6</accession>
<keyword evidence="5" id="KW-1185">Reference proteome</keyword>
<evidence type="ECO:0000256" key="3">
    <source>
        <dbReference type="SAM" id="SignalP"/>
    </source>
</evidence>
<feature type="region of interest" description="Disordered" evidence="1">
    <location>
        <begin position="265"/>
        <end position="286"/>
    </location>
</feature>
<sequence length="286" mass="32705">MWRLIWVFLAAIAGLFGLASASGCETEDDLSPGTCDLVDLSKTELKKICERVGFEKAMDKIRDGREVLLPSHEDYVSEAGQCLALEKLRVTEAKRWNRMVKTLFYEQYQAFDRETSSETHFFLVHCLQLFAMEFASKQRGEPVEENEVPTMLKYEHYIDDAEKLADFKTKFYDKMDMDHYDAFASAVFSSVSNDKLSFGTVNEYHMFRLLVKLDPAALDRLVAGDVPDMTPVGVPMDNSLISLVGLMVFFGAVAFIVKTLLREPERQAERPRLPRKESKKKKRKQG</sequence>
<feature type="transmembrane region" description="Helical" evidence="2">
    <location>
        <begin position="240"/>
        <end position="261"/>
    </location>
</feature>
<dbReference type="EMBL" id="AGNL01012770">
    <property type="protein sequence ID" value="EJK67694.1"/>
    <property type="molecule type" value="Genomic_DNA"/>
</dbReference>
<evidence type="ECO:0000313" key="5">
    <source>
        <dbReference type="Proteomes" id="UP000266841"/>
    </source>
</evidence>
<dbReference type="AlphaFoldDB" id="K0SRY6"/>
<proteinExistence type="predicted"/>
<keyword evidence="3" id="KW-0732">Signal</keyword>
<name>K0SRY6_THAOC</name>
<dbReference type="PROSITE" id="PS51257">
    <property type="entry name" value="PROKAR_LIPOPROTEIN"/>
    <property type="match status" value="1"/>
</dbReference>
<evidence type="ECO:0000256" key="2">
    <source>
        <dbReference type="SAM" id="Phobius"/>
    </source>
</evidence>
<dbReference type="Proteomes" id="UP000266841">
    <property type="component" value="Unassembled WGS sequence"/>
</dbReference>
<keyword evidence="2" id="KW-0472">Membrane</keyword>
<feature type="compositionally biased region" description="Basic residues" evidence="1">
    <location>
        <begin position="277"/>
        <end position="286"/>
    </location>
</feature>
<reference evidence="4 5" key="1">
    <citation type="journal article" date="2012" name="Genome Biol.">
        <title>Genome and low-iron response of an oceanic diatom adapted to chronic iron limitation.</title>
        <authorList>
            <person name="Lommer M."/>
            <person name="Specht M."/>
            <person name="Roy A.S."/>
            <person name="Kraemer L."/>
            <person name="Andreson R."/>
            <person name="Gutowska M.A."/>
            <person name="Wolf J."/>
            <person name="Bergner S.V."/>
            <person name="Schilhabel M.B."/>
            <person name="Klostermeier U.C."/>
            <person name="Beiko R.G."/>
            <person name="Rosenstiel P."/>
            <person name="Hippler M."/>
            <person name="Laroche J."/>
        </authorList>
    </citation>
    <scope>NUCLEOTIDE SEQUENCE [LARGE SCALE GENOMIC DNA]</scope>
    <source>
        <strain evidence="4 5">CCMP1005</strain>
    </source>
</reference>
<feature type="compositionally biased region" description="Basic and acidic residues" evidence="1">
    <location>
        <begin position="265"/>
        <end position="276"/>
    </location>
</feature>
<gene>
    <name evidence="4" type="ORF">THAOC_11240</name>
</gene>
<protein>
    <submittedName>
        <fullName evidence="4">Uncharacterized protein</fullName>
    </submittedName>
</protein>
<feature type="chain" id="PRO_5003838000" evidence="3">
    <location>
        <begin position="22"/>
        <end position="286"/>
    </location>
</feature>
<feature type="signal peptide" evidence="3">
    <location>
        <begin position="1"/>
        <end position="21"/>
    </location>
</feature>
<keyword evidence="2" id="KW-0812">Transmembrane</keyword>
<keyword evidence="2" id="KW-1133">Transmembrane helix</keyword>
<comment type="caution">
    <text evidence="4">The sequence shown here is derived from an EMBL/GenBank/DDBJ whole genome shotgun (WGS) entry which is preliminary data.</text>
</comment>
<evidence type="ECO:0000313" key="4">
    <source>
        <dbReference type="EMBL" id="EJK67694.1"/>
    </source>
</evidence>
<organism evidence="4 5">
    <name type="scientific">Thalassiosira oceanica</name>
    <name type="common">Marine diatom</name>
    <dbReference type="NCBI Taxonomy" id="159749"/>
    <lineage>
        <taxon>Eukaryota</taxon>
        <taxon>Sar</taxon>
        <taxon>Stramenopiles</taxon>
        <taxon>Ochrophyta</taxon>
        <taxon>Bacillariophyta</taxon>
        <taxon>Coscinodiscophyceae</taxon>
        <taxon>Thalassiosirophycidae</taxon>
        <taxon>Thalassiosirales</taxon>
        <taxon>Thalassiosiraceae</taxon>
        <taxon>Thalassiosira</taxon>
    </lineage>
</organism>